<accession>A0A9Q1HG63</accession>
<dbReference type="Proteomes" id="UP001152320">
    <property type="component" value="Chromosome 3"/>
</dbReference>
<dbReference type="GO" id="GO:0005667">
    <property type="term" value="C:transcription regulator complex"/>
    <property type="evidence" value="ECO:0007669"/>
    <property type="project" value="TreeGrafter"/>
</dbReference>
<evidence type="ECO:0000313" key="4">
    <source>
        <dbReference type="Proteomes" id="UP001152320"/>
    </source>
</evidence>
<dbReference type="InterPro" id="IPR039353">
    <property type="entry name" value="TF_Adf1"/>
</dbReference>
<keyword evidence="4" id="KW-1185">Reference proteome</keyword>
<dbReference type="PANTHER" id="PTHR12243">
    <property type="entry name" value="MADF DOMAIN TRANSCRIPTION FACTOR"/>
    <property type="match status" value="1"/>
</dbReference>
<proteinExistence type="predicted"/>
<comment type="caution">
    <text evidence="3">The sequence shown here is derived from an EMBL/GenBank/DDBJ whole genome shotgun (WGS) entry which is preliminary data.</text>
</comment>
<feature type="domain" description="MADF" evidence="2">
    <location>
        <begin position="18"/>
        <end position="108"/>
    </location>
</feature>
<gene>
    <name evidence="3" type="ORF">HOLleu_08224</name>
</gene>
<feature type="region of interest" description="Disordered" evidence="1">
    <location>
        <begin position="308"/>
        <end position="339"/>
    </location>
</feature>
<dbReference type="PANTHER" id="PTHR12243:SF67">
    <property type="entry name" value="COREPRESSOR OF PANGOLIN, ISOFORM A-RELATED"/>
    <property type="match status" value="1"/>
</dbReference>
<protein>
    <recommendedName>
        <fullName evidence="2">MADF domain-containing protein</fullName>
    </recommendedName>
</protein>
<dbReference type="AlphaFoldDB" id="A0A9Q1HG63"/>
<name>A0A9Q1HG63_HOLLE</name>
<dbReference type="GO" id="GO:0006357">
    <property type="term" value="P:regulation of transcription by RNA polymerase II"/>
    <property type="evidence" value="ECO:0007669"/>
    <property type="project" value="TreeGrafter"/>
</dbReference>
<evidence type="ECO:0000259" key="2">
    <source>
        <dbReference type="PROSITE" id="PS51029"/>
    </source>
</evidence>
<reference evidence="3" key="1">
    <citation type="submission" date="2021-10" db="EMBL/GenBank/DDBJ databases">
        <title>Tropical sea cucumber genome reveals ecological adaptation and Cuvierian tubules defense mechanism.</title>
        <authorList>
            <person name="Chen T."/>
        </authorList>
    </citation>
    <scope>NUCLEOTIDE SEQUENCE</scope>
    <source>
        <strain evidence="3">Nanhai2018</strain>
        <tissue evidence="3">Muscle</tissue>
    </source>
</reference>
<feature type="compositionally biased region" description="Polar residues" evidence="1">
    <location>
        <begin position="313"/>
        <end position="329"/>
    </location>
</feature>
<organism evidence="3 4">
    <name type="scientific">Holothuria leucospilota</name>
    <name type="common">Black long sea cucumber</name>
    <name type="synonym">Mertensiothuria leucospilota</name>
    <dbReference type="NCBI Taxonomy" id="206669"/>
    <lineage>
        <taxon>Eukaryota</taxon>
        <taxon>Metazoa</taxon>
        <taxon>Echinodermata</taxon>
        <taxon>Eleutherozoa</taxon>
        <taxon>Echinozoa</taxon>
        <taxon>Holothuroidea</taxon>
        <taxon>Aspidochirotacea</taxon>
        <taxon>Aspidochirotida</taxon>
        <taxon>Holothuriidae</taxon>
        <taxon>Holothuria</taxon>
    </lineage>
</organism>
<evidence type="ECO:0000313" key="3">
    <source>
        <dbReference type="EMBL" id="KAJ8045254.1"/>
    </source>
</evidence>
<dbReference type="InterPro" id="IPR006578">
    <property type="entry name" value="MADF-dom"/>
</dbReference>
<dbReference type="GO" id="GO:0005634">
    <property type="term" value="C:nucleus"/>
    <property type="evidence" value="ECO:0007669"/>
    <property type="project" value="TreeGrafter"/>
</dbReference>
<dbReference type="PROSITE" id="PS51029">
    <property type="entry name" value="MADF"/>
    <property type="match status" value="1"/>
</dbReference>
<sequence length="339" mass="38542">MSMKRKSFPHLDREVEEKIADWFQKQEILYRADAEGYSNKAVKDTVWAEGAQLIGIEEEHLRHFIRGMRTLYSKLVKPGRLSCKGAANLTGRKQWTLKNFEFLRNHIQHRTADIPGRREEKEEYFEEDNYDDDEEILVAVDCASELGIQEGEPSQYGTIDPSTDSANGPHDPPVNNIASSTQRQILKRPAELQCDTQLSRLRSTQQPIPNTVKRSRKNVSSTWSKFHMDSPCPVFTNHTRASMDDGGRAIIKQIGESTKADAPRKGMDDQVKSFLEMMGTTMMSLHPKRRLKAQRKLLNLMFDELEQQEIEDTQPSTSPSCTSFATSEATFPPPHSVSG</sequence>
<dbReference type="Pfam" id="PF10545">
    <property type="entry name" value="MADF_DNA_bdg"/>
    <property type="match status" value="1"/>
</dbReference>
<evidence type="ECO:0000256" key="1">
    <source>
        <dbReference type="SAM" id="MobiDB-lite"/>
    </source>
</evidence>
<dbReference type="EMBL" id="JAIZAY010000003">
    <property type="protein sequence ID" value="KAJ8045254.1"/>
    <property type="molecule type" value="Genomic_DNA"/>
</dbReference>